<evidence type="ECO:0000256" key="10">
    <source>
        <dbReference type="ARBA" id="ARBA00034478"/>
    </source>
</evidence>
<dbReference type="GO" id="GO:0106312">
    <property type="term" value="F:methylenetetrahydrofolate reductase (NADH) activity"/>
    <property type="evidence" value="ECO:0007669"/>
    <property type="project" value="UniProtKB-EC"/>
</dbReference>
<keyword evidence="6 12" id="KW-0274">FAD</keyword>
<evidence type="ECO:0000256" key="2">
    <source>
        <dbReference type="ARBA" id="ARBA00004777"/>
    </source>
</evidence>
<comment type="pathway">
    <text evidence="2 12">One-carbon metabolism; tetrahydrofolate interconversion.</text>
</comment>
<evidence type="ECO:0000256" key="3">
    <source>
        <dbReference type="ARBA" id="ARBA00006743"/>
    </source>
</evidence>
<reference evidence="13" key="1">
    <citation type="submission" date="2022-08" db="EMBL/GenBank/DDBJ databases">
        <title>Nisaea acidiphila sp. nov., isolated from a marine algal debris and emended description of the genus Nisaea Urios et al. 2008.</title>
        <authorList>
            <person name="Kwon K."/>
        </authorList>
    </citation>
    <scope>NUCLEOTIDE SEQUENCE</scope>
    <source>
        <strain evidence="13">MEBiC11861</strain>
    </source>
</reference>
<dbReference type="NCBIfam" id="TIGR00676">
    <property type="entry name" value="fadh2"/>
    <property type="match status" value="1"/>
</dbReference>
<dbReference type="EMBL" id="CP102480">
    <property type="protein sequence ID" value="UUX48404.1"/>
    <property type="molecule type" value="Genomic_DNA"/>
</dbReference>
<dbReference type="GO" id="GO:0035999">
    <property type="term" value="P:tetrahydrofolate interconversion"/>
    <property type="evidence" value="ECO:0007669"/>
    <property type="project" value="TreeGrafter"/>
</dbReference>
<organism evidence="13 14">
    <name type="scientific">Nisaea acidiphila</name>
    <dbReference type="NCBI Taxonomy" id="1862145"/>
    <lineage>
        <taxon>Bacteria</taxon>
        <taxon>Pseudomonadati</taxon>
        <taxon>Pseudomonadota</taxon>
        <taxon>Alphaproteobacteria</taxon>
        <taxon>Rhodospirillales</taxon>
        <taxon>Thalassobaculaceae</taxon>
        <taxon>Nisaea</taxon>
    </lineage>
</organism>
<evidence type="ECO:0000256" key="1">
    <source>
        <dbReference type="ARBA" id="ARBA00001974"/>
    </source>
</evidence>
<dbReference type="PANTHER" id="PTHR45754:SF3">
    <property type="entry name" value="METHYLENETETRAHYDROFOLATE REDUCTASE (NADPH)"/>
    <property type="match status" value="1"/>
</dbReference>
<dbReference type="Pfam" id="PF02219">
    <property type="entry name" value="MTHFR"/>
    <property type="match status" value="1"/>
</dbReference>
<keyword evidence="4" id="KW-0028">Amino-acid biosynthesis</keyword>
<name>A0A9J7APW8_9PROT</name>
<dbReference type="GO" id="GO:0005829">
    <property type="term" value="C:cytosol"/>
    <property type="evidence" value="ECO:0007669"/>
    <property type="project" value="InterPro"/>
</dbReference>
<dbReference type="Proteomes" id="UP001060336">
    <property type="component" value="Chromosome"/>
</dbReference>
<keyword evidence="5 12" id="KW-0285">Flavoprotein</keyword>
<dbReference type="GO" id="GO:0071949">
    <property type="term" value="F:FAD binding"/>
    <property type="evidence" value="ECO:0007669"/>
    <property type="project" value="TreeGrafter"/>
</dbReference>
<evidence type="ECO:0000256" key="9">
    <source>
        <dbReference type="ARBA" id="ARBA00023167"/>
    </source>
</evidence>
<dbReference type="InterPro" id="IPR003171">
    <property type="entry name" value="Mehydrof_redctse-like"/>
</dbReference>
<comment type="similarity">
    <text evidence="3 12">Belongs to the methylenetetrahydrofolate reductase family.</text>
</comment>
<dbReference type="CDD" id="cd00537">
    <property type="entry name" value="MTHFR"/>
    <property type="match status" value="1"/>
</dbReference>
<dbReference type="RefSeq" id="WP_257766911.1">
    <property type="nucleotide sequence ID" value="NZ_CP102480.1"/>
</dbReference>
<evidence type="ECO:0000313" key="13">
    <source>
        <dbReference type="EMBL" id="UUX48404.1"/>
    </source>
</evidence>
<dbReference type="GO" id="GO:0009086">
    <property type="term" value="P:methionine biosynthetic process"/>
    <property type="evidence" value="ECO:0007669"/>
    <property type="project" value="UniProtKB-KW"/>
</dbReference>
<evidence type="ECO:0000256" key="7">
    <source>
        <dbReference type="ARBA" id="ARBA00023002"/>
    </source>
</evidence>
<accession>A0A9J7APW8</accession>
<dbReference type="KEGG" id="naci:NUH88_13375"/>
<dbReference type="Gene3D" id="3.20.20.220">
    <property type="match status" value="1"/>
</dbReference>
<keyword evidence="9" id="KW-0486">Methionine biosynthesis</keyword>
<dbReference type="InterPro" id="IPR004620">
    <property type="entry name" value="MTHF_reductase_bac"/>
</dbReference>
<keyword evidence="14" id="KW-1185">Reference proteome</keyword>
<dbReference type="AlphaFoldDB" id="A0A9J7APW8"/>
<dbReference type="EC" id="1.5.1.54" evidence="12"/>
<evidence type="ECO:0000256" key="8">
    <source>
        <dbReference type="ARBA" id="ARBA00023027"/>
    </source>
</evidence>
<dbReference type="SUPFAM" id="SSF51730">
    <property type="entry name" value="FAD-linked oxidoreductase"/>
    <property type="match status" value="1"/>
</dbReference>
<protein>
    <recommendedName>
        <fullName evidence="12">Methylenetetrahydrofolate reductase</fullName>
        <ecNumber evidence="12">1.5.1.54</ecNumber>
    </recommendedName>
</protein>
<dbReference type="InterPro" id="IPR029041">
    <property type="entry name" value="FAD-linked_oxidoreductase-like"/>
</dbReference>
<keyword evidence="8" id="KW-0520">NAD</keyword>
<evidence type="ECO:0000256" key="11">
    <source>
        <dbReference type="ARBA" id="ARBA00048628"/>
    </source>
</evidence>
<evidence type="ECO:0000256" key="5">
    <source>
        <dbReference type="ARBA" id="ARBA00022630"/>
    </source>
</evidence>
<comment type="pathway">
    <text evidence="10">Amino-acid biosynthesis; L-methionine biosynthesis via de novo pathway.</text>
</comment>
<evidence type="ECO:0000256" key="6">
    <source>
        <dbReference type="ARBA" id="ARBA00022827"/>
    </source>
</evidence>
<sequence>MTEDLSVSFEFFPPTSEAAEARLWNTVEKLAPLRPAFASVTYGAGGTTRERTLKIVKTLKRDGRMEPAAHLTCVGAEKAEIDAIARDWLDEGITRLVALRGDPPKGSGHYTPHPGGYENAAALVAGLREIGDFDISVAAYPEAHPDSPSEAADIANLKAKIDNGAARAITQYFFDADLFLRFRDKVVAAGIDVPIVPGIMPITNFGKLVNFSKACGATVPNWLHERFEGLDEDPETRELVAASTAADLCHQLMLEGVNDFHFYTLNVPSLTYATCHLLGIRPDVSEAA</sequence>
<keyword evidence="7 12" id="KW-0560">Oxidoreductase</keyword>
<proteinExistence type="inferred from homology"/>
<evidence type="ECO:0000256" key="4">
    <source>
        <dbReference type="ARBA" id="ARBA00022605"/>
    </source>
</evidence>
<comment type="cofactor">
    <cofactor evidence="1 12">
        <name>FAD</name>
        <dbReference type="ChEBI" id="CHEBI:57692"/>
    </cofactor>
</comment>
<dbReference type="PANTHER" id="PTHR45754">
    <property type="entry name" value="METHYLENETETRAHYDROFOLATE REDUCTASE"/>
    <property type="match status" value="1"/>
</dbReference>
<evidence type="ECO:0000256" key="12">
    <source>
        <dbReference type="RuleBase" id="RU003862"/>
    </source>
</evidence>
<comment type="catalytic activity">
    <reaction evidence="11">
        <text>(6S)-5-methyl-5,6,7,8-tetrahydrofolate + NAD(+) = (6R)-5,10-methylene-5,6,7,8-tetrahydrofolate + NADH + H(+)</text>
        <dbReference type="Rhea" id="RHEA:19821"/>
        <dbReference type="ChEBI" id="CHEBI:15378"/>
        <dbReference type="ChEBI" id="CHEBI:15636"/>
        <dbReference type="ChEBI" id="CHEBI:18608"/>
        <dbReference type="ChEBI" id="CHEBI:57540"/>
        <dbReference type="ChEBI" id="CHEBI:57945"/>
        <dbReference type="EC" id="1.5.1.54"/>
    </reaction>
    <physiologicalReaction direction="right-to-left" evidence="11">
        <dbReference type="Rhea" id="RHEA:19823"/>
    </physiologicalReaction>
</comment>
<gene>
    <name evidence="13" type="primary">metF</name>
    <name evidence="13" type="ORF">NUH88_13375</name>
</gene>
<evidence type="ECO:0000313" key="14">
    <source>
        <dbReference type="Proteomes" id="UP001060336"/>
    </source>
</evidence>